<dbReference type="GO" id="GO:0043531">
    <property type="term" value="F:ADP binding"/>
    <property type="evidence" value="ECO:0007669"/>
    <property type="project" value="InterPro"/>
</dbReference>
<dbReference type="Gene3D" id="3.40.50.1580">
    <property type="entry name" value="Nucleoside phosphorylase domain"/>
    <property type="match status" value="1"/>
</dbReference>
<accession>A0A8H3F1P5</accession>
<dbReference type="Pfam" id="PF13374">
    <property type="entry name" value="TPR_10"/>
    <property type="match status" value="1"/>
</dbReference>
<dbReference type="Gene3D" id="3.40.50.300">
    <property type="entry name" value="P-loop containing nucleotide triphosphate hydrolases"/>
    <property type="match status" value="1"/>
</dbReference>
<dbReference type="AlphaFoldDB" id="A0A8H3F1P5"/>
<dbReference type="InterPro" id="IPR000845">
    <property type="entry name" value="Nucleoside_phosphorylase_d"/>
</dbReference>
<dbReference type="InterPro" id="IPR053137">
    <property type="entry name" value="NLR-like"/>
</dbReference>
<reference evidence="2" key="1">
    <citation type="submission" date="2021-03" db="EMBL/GenBank/DDBJ databases">
        <authorList>
            <person name="Tagirdzhanova G."/>
        </authorList>
    </citation>
    <scope>NUCLEOTIDE SEQUENCE</scope>
</reference>
<protein>
    <recommendedName>
        <fullName evidence="1">Nucleoside phosphorylase domain-containing protein</fullName>
    </recommendedName>
</protein>
<name>A0A8H3F1P5_9LECA</name>
<comment type="caution">
    <text evidence="2">The sequence shown here is derived from an EMBL/GenBank/DDBJ whole genome shotgun (WGS) entry which is preliminary data.</text>
</comment>
<dbReference type="PANTHER" id="PTHR46082">
    <property type="entry name" value="ATP/GTP-BINDING PROTEIN-RELATED"/>
    <property type="match status" value="1"/>
</dbReference>
<evidence type="ECO:0000313" key="2">
    <source>
        <dbReference type="EMBL" id="CAF9915933.1"/>
    </source>
</evidence>
<feature type="domain" description="Nucleoside phosphorylase" evidence="1">
    <location>
        <begin position="15"/>
        <end position="127"/>
    </location>
</feature>
<dbReference type="Pfam" id="PF01048">
    <property type="entry name" value="PNP_UDP_1"/>
    <property type="match status" value="1"/>
</dbReference>
<dbReference type="SUPFAM" id="SSF52540">
    <property type="entry name" value="P-loop containing nucleoside triphosphate hydrolases"/>
    <property type="match status" value="1"/>
</dbReference>
<dbReference type="InterPro" id="IPR027417">
    <property type="entry name" value="P-loop_NTPase"/>
</dbReference>
<dbReference type="SUPFAM" id="SSF53167">
    <property type="entry name" value="Purine and uridine phosphorylases"/>
    <property type="match status" value="1"/>
</dbReference>
<keyword evidence="3" id="KW-1185">Reference proteome</keyword>
<dbReference type="Pfam" id="PF13424">
    <property type="entry name" value="TPR_12"/>
    <property type="match status" value="2"/>
</dbReference>
<dbReference type="Proteomes" id="UP000664169">
    <property type="component" value="Unassembled WGS sequence"/>
</dbReference>
<dbReference type="SUPFAM" id="SSF48452">
    <property type="entry name" value="TPR-like"/>
    <property type="match status" value="3"/>
</dbReference>
<proteinExistence type="predicted"/>
<dbReference type="GO" id="GO:0009116">
    <property type="term" value="P:nucleoside metabolic process"/>
    <property type="evidence" value="ECO:0007669"/>
    <property type="project" value="InterPro"/>
</dbReference>
<dbReference type="InterPro" id="IPR035994">
    <property type="entry name" value="Nucleoside_phosphorylase_sf"/>
</dbReference>
<sequence length="1135" mass="127244">MAPATSRPRSRKDIRIAIVCALPFEAETIRSAFDKEWPYDYGKSFGDTNTYSVGAMGHHNVVLVCIPNIGINSATATAVNLCSSFPNLRFGFLVGICGAVPFIGSRELILGDCLISTHVIQYDFGRQHEDRFIRKKSMEDNLGRANVEIRSLLATLMQPANQERLADRLKQHLSTIQTVIRDDKVMYPGTQHDQLFESSYIHTHNPIDSSCGCSSNPGLCSKDCEIIGCKPDHLITRQRLCSDDSNERLPRIHFVRFGSANMVMRSGRRRDEVSREDDLCAFDMESSGLWDHIPTVVIKSASDYADSHKNKVWQRYAAITATAGLKAVLEQIQPLDCDRSIKMLPFTRDIDFTAREDILATLLSGFERRVPSYQLRKALVGMGGVGKTQIAIEYAYRLLELNPRQSIFWIHASSISRFEAGYRDIANYAKIQVSGSSNILSDVFHWLSDEDNGEWTMILDNVDDDKVFTEQYLGGKCLRDFFPTGGHGSVLVTSRSEIAAANIVDLGNSISVDQMTIEDSLKLLSKKSNIGEMDKPAAKALVEQLECLPLAITHASAYMVVRKMSLIHYTALLQKERSQIKLLAFDKYQDLRRDASAERAVLATWHISFSILAFENPNAASLLSLLGMFDNATVPILLLKDKSIEPGEDDLELEDCIGVLLSYSLVSSVKGDSLVFHSVKLHRLVQLAMRSWLGEHGKLSFYQKEAITALSAVLPLSDDKGQGPRLASELISHARQIMKYDIEDCYRPTFLSKIGALFGTCYLHIEAEKILCQAISLRKQRTLTERQSLPDDLSKYAEVLLHLGRFKEAEVIYREIIKEHENSGIRNSTYYKKQRELCFALMATGRINEAEAQALDVLKCQSDNPTVTAADIVHCMMALGMIYNAQGKHELALATSREYYKRVQETLDPDHRLVLLSINNYGSDLAQAGQYEESQDLLSKCFEKCKATRGMEHEFTLAVGDSLAVSYQGQRKLIEAEQLLHEIMDASIDLLGARHSGVTKVMMSLVDCFVHQRKFTEAESLCRATILRMETNLGKDHYQTLRGLMTLGKILYEQNHLAQAEIFLRRALTSFKESAGAEAPKSQESALCLCKVLERLNRSQEAESLRKQYNLPPDPDEDLIIVDAYPADDGSPEAN</sequence>
<dbReference type="OrthoDB" id="626167at2759"/>
<dbReference type="GO" id="GO:0003824">
    <property type="term" value="F:catalytic activity"/>
    <property type="evidence" value="ECO:0007669"/>
    <property type="project" value="InterPro"/>
</dbReference>
<dbReference type="EMBL" id="CAJPDQ010000010">
    <property type="protein sequence ID" value="CAF9915933.1"/>
    <property type="molecule type" value="Genomic_DNA"/>
</dbReference>
<organism evidence="2 3">
    <name type="scientific">Gomphillus americanus</name>
    <dbReference type="NCBI Taxonomy" id="1940652"/>
    <lineage>
        <taxon>Eukaryota</taxon>
        <taxon>Fungi</taxon>
        <taxon>Dikarya</taxon>
        <taxon>Ascomycota</taxon>
        <taxon>Pezizomycotina</taxon>
        <taxon>Lecanoromycetes</taxon>
        <taxon>OSLEUM clade</taxon>
        <taxon>Ostropomycetidae</taxon>
        <taxon>Ostropales</taxon>
        <taxon>Graphidaceae</taxon>
        <taxon>Gomphilloideae</taxon>
        <taxon>Gomphillus</taxon>
    </lineage>
</organism>
<dbReference type="PANTHER" id="PTHR46082:SF6">
    <property type="entry name" value="AAA+ ATPASE DOMAIN-CONTAINING PROTEIN-RELATED"/>
    <property type="match status" value="1"/>
</dbReference>
<dbReference type="InterPro" id="IPR011990">
    <property type="entry name" value="TPR-like_helical_dom_sf"/>
</dbReference>
<dbReference type="InterPro" id="IPR011717">
    <property type="entry name" value="TPR-4"/>
</dbReference>
<dbReference type="GO" id="GO:0042802">
    <property type="term" value="F:identical protein binding"/>
    <property type="evidence" value="ECO:0007669"/>
    <property type="project" value="InterPro"/>
</dbReference>
<evidence type="ECO:0000259" key="1">
    <source>
        <dbReference type="Pfam" id="PF01048"/>
    </source>
</evidence>
<dbReference type="Gene3D" id="1.25.40.10">
    <property type="entry name" value="Tetratricopeptide repeat domain"/>
    <property type="match status" value="2"/>
</dbReference>
<dbReference type="Pfam" id="PF07721">
    <property type="entry name" value="TPR_4"/>
    <property type="match status" value="1"/>
</dbReference>
<gene>
    <name evidence="2" type="ORF">GOMPHAMPRED_000901</name>
</gene>
<evidence type="ECO:0000313" key="3">
    <source>
        <dbReference type="Proteomes" id="UP000664169"/>
    </source>
</evidence>